<feature type="binding site" evidence="6">
    <location>
        <position position="328"/>
    </location>
    <ligand>
        <name>a divalent metal cation</name>
        <dbReference type="ChEBI" id="CHEBI:60240"/>
        <label>1</label>
    </ligand>
</feature>
<proteinExistence type="inferred from homology"/>
<dbReference type="InterPro" id="IPR036069">
    <property type="entry name" value="DUF34/NIF3_sf"/>
</dbReference>
<feature type="binding site" evidence="6">
    <location>
        <position position="332"/>
    </location>
    <ligand>
        <name>a divalent metal cation</name>
        <dbReference type="ChEBI" id="CHEBI:60240"/>
        <label>1</label>
    </ligand>
</feature>
<feature type="binding site" evidence="6">
    <location>
        <position position="66"/>
    </location>
    <ligand>
        <name>a divalent metal cation</name>
        <dbReference type="ChEBI" id="CHEBI:60240"/>
        <label>1</label>
    </ligand>
</feature>
<evidence type="ECO:0000313" key="8">
    <source>
        <dbReference type="Proteomes" id="UP000542342"/>
    </source>
</evidence>
<feature type="binding site" evidence="6">
    <location>
        <position position="65"/>
    </location>
    <ligand>
        <name>a divalent metal cation</name>
        <dbReference type="ChEBI" id="CHEBI:60240"/>
        <label>1</label>
    </ligand>
</feature>
<evidence type="ECO:0000256" key="1">
    <source>
        <dbReference type="ARBA" id="ARBA00006964"/>
    </source>
</evidence>
<gene>
    <name evidence="7" type="ORF">H0921_11170</name>
</gene>
<reference evidence="7 8" key="1">
    <citation type="submission" date="2020-07" db="EMBL/GenBank/DDBJ databases">
        <title>Thermogemmata thermophila gen. nov., sp. nov., a novel moderate thermophilic planctomycete from a Kamchatka hot spring.</title>
        <authorList>
            <person name="Elcheninov A.G."/>
            <person name="Podosokorskaya O.A."/>
            <person name="Kovaleva O.L."/>
            <person name="Novikov A."/>
            <person name="Bonch-Osmolovskaya E.A."/>
            <person name="Toshchakov S.V."/>
            <person name="Kublanov I.V."/>
        </authorList>
    </citation>
    <scope>NUCLEOTIDE SEQUENCE [LARGE SCALE GENOMIC DNA]</scope>
    <source>
        <strain evidence="7 8">2918</strain>
    </source>
</reference>
<keyword evidence="8" id="KW-1185">Reference proteome</keyword>
<accession>A0A7V8VF15</accession>
<protein>
    <recommendedName>
        <fullName evidence="3 5">GTP cyclohydrolase 1 type 2 homolog</fullName>
    </recommendedName>
</protein>
<dbReference type="Gene3D" id="3.30.70.120">
    <property type="match status" value="1"/>
</dbReference>
<evidence type="ECO:0000256" key="3">
    <source>
        <dbReference type="ARBA" id="ARBA00022112"/>
    </source>
</evidence>
<feature type="binding site" evidence="6">
    <location>
        <position position="104"/>
    </location>
    <ligand>
        <name>a divalent metal cation</name>
        <dbReference type="ChEBI" id="CHEBI:60240"/>
        <label>1</label>
    </ligand>
</feature>
<dbReference type="RefSeq" id="WP_194538163.1">
    <property type="nucleotide sequence ID" value="NZ_JACEFB010000007.1"/>
</dbReference>
<dbReference type="GO" id="GO:0046872">
    <property type="term" value="F:metal ion binding"/>
    <property type="evidence" value="ECO:0007669"/>
    <property type="project" value="UniProtKB-UniRule"/>
</dbReference>
<dbReference type="EMBL" id="JACEFB010000007">
    <property type="protein sequence ID" value="MBA2226720.1"/>
    <property type="molecule type" value="Genomic_DNA"/>
</dbReference>
<dbReference type="FunFam" id="3.40.1390.30:FF:000001">
    <property type="entry name" value="GTP cyclohydrolase 1 type 2"/>
    <property type="match status" value="1"/>
</dbReference>
<dbReference type="PANTHER" id="PTHR13799:SF14">
    <property type="entry name" value="GTP CYCLOHYDROLASE 1 TYPE 2 HOMOLOG"/>
    <property type="match status" value="1"/>
</dbReference>
<comment type="subunit">
    <text evidence="2">Homohexamer.</text>
</comment>
<evidence type="ECO:0000313" key="7">
    <source>
        <dbReference type="EMBL" id="MBA2226720.1"/>
    </source>
</evidence>
<dbReference type="Pfam" id="PF01784">
    <property type="entry name" value="DUF34_NIF3"/>
    <property type="match status" value="1"/>
</dbReference>
<comment type="similarity">
    <text evidence="1 5">Belongs to the GTP cyclohydrolase I type 2/NIF3 family.</text>
</comment>
<sequence length="366" mass="39650">MATLRDVIEVLEQIAPPAGAAEWDNTGLLLGDPAAGVQRIMTCLTVTKATVQEAIREQADLLVSHHPVLFRPVQRLTADSGDGSTLLPLLRAGIAVYSPHTAYDDAPGGINEQLCARLGIEQVQPLRRQGAEVLYKLVVFLPEGDLPRVSDAVFAAGAGIIGQYRECSFRLAGTGTFFGTDSTNPTVGQKGRREEVPEWRWEVVVPAERLEAVVAAMRAAHSYEEPAYDIYPLHVPPRRGAGRIGTLAQPCSLQAFAERVRQQLSGPVQIVGPPDRQVQRLAVACGAGGELLGEAVRQRADAFLTGEVRFHDAVRAEAAGIALVLPGHYASERLGVEHLAERLQAAFPHLHVWASREEADPFRLLR</sequence>
<dbReference type="PIRSF" id="PIRSF037489">
    <property type="entry name" value="UCP037489_NIF3_YqfO"/>
    <property type="match status" value="1"/>
</dbReference>
<keyword evidence="4 5" id="KW-0479">Metal-binding</keyword>
<organism evidence="7 8">
    <name type="scientific">Thermogemmata fonticola</name>
    <dbReference type="NCBI Taxonomy" id="2755323"/>
    <lineage>
        <taxon>Bacteria</taxon>
        <taxon>Pseudomonadati</taxon>
        <taxon>Planctomycetota</taxon>
        <taxon>Planctomycetia</taxon>
        <taxon>Gemmatales</taxon>
        <taxon>Gemmataceae</taxon>
        <taxon>Thermogemmata</taxon>
    </lineage>
</organism>
<evidence type="ECO:0000256" key="4">
    <source>
        <dbReference type="ARBA" id="ARBA00022723"/>
    </source>
</evidence>
<dbReference type="Proteomes" id="UP000542342">
    <property type="component" value="Unassembled WGS sequence"/>
</dbReference>
<dbReference type="InterPro" id="IPR015867">
    <property type="entry name" value="N-reg_PII/ATP_PRibTrfase_C"/>
</dbReference>
<evidence type="ECO:0000256" key="2">
    <source>
        <dbReference type="ARBA" id="ARBA00011643"/>
    </source>
</evidence>
<dbReference type="InterPro" id="IPR017221">
    <property type="entry name" value="DUF34/NIF3_bac"/>
</dbReference>
<name>A0A7V8VF15_9BACT</name>
<dbReference type="AlphaFoldDB" id="A0A7V8VF15"/>
<dbReference type="PANTHER" id="PTHR13799">
    <property type="entry name" value="NGG1 INTERACTING FACTOR 3"/>
    <property type="match status" value="1"/>
</dbReference>
<dbReference type="InterPro" id="IPR002678">
    <property type="entry name" value="DUF34/NIF3"/>
</dbReference>
<dbReference type="Gene3D" id="3.40.1390.30">
    <property type="entry name" value="NIF3 (NGG1p interacting factor 3)-like"/>
    <property type="match status" value="2"/>
</dbReference>
<dbReference type="NCBIfam" id="TIGR00486">
    <property type="entry name" value="YbgI_SA1388"/>
    <property type="match status" value="1"/>
</dbReference>
<evidence type="ECO:0000256" key="5">
    <source>
        <dbReference type="PIRNR" id="PIRNR037489"/>
    </source>
</evidence>
<comment type="caution">
    <text evidence="7">The sequence shown here is derived from an EMBL/GenBank/DDBJ whole genome shotgun (WGS) entry which is preliminary data.</text>
</comment>
<dbReference type="SUPFAM" id="SSF102705">
    <property type="entry name" value="NIF3 (NGG1p interacting factor 3)-like"/>
    <property type="match status" value="1"/>
</dbReference>
<dbReference type="GO" id="GO:0005737">
    <property type="term" value="C:cytoplasm"/>
    <property type="evidence" value="ECO:0007669"/>
    <property type="project" value="TreeGrafter"/>
</dbReference>
<evidence type="ECO:0000256" key="6">
    <source>
        <dbReference type="PIRSR" id="PIRSR602678-1"/>
    </source>
</evidence>